<dbReference type="Proteomes" id="UP001211907">
    <property type="component" value="Unassembled WGS sequence"/>
</dbReference>
<keyword evidence="7" id="KW-1185">Reference proteome</keyword>
<dbReference type="SUPFAM" id="SSF51905">
    <property type="entry name" value="FAD/NAD(P)-binding domain"/>
    <property type="match status" value="2"/>
</dbReference>
<evidence type="ECO:0000313" key="7">
    <source>
        <dbReference type="Proteomes" id="UP001211907"/>
    </source>
</evidence>
<keyword evidence="4" id="KW-0521">NADP</keyword>
<keyword evidence="5" id="KW-0560">Oxidoreductase</keyword>
<dbReference type="AlphaFoldDB" id="A0AAD5SUY6"/>
<dbReference type="InterPro" id="IPR050346">
    <property type="entry name" value="FMO-like"/>
</dbReference>
<dbReference type="EMBL" id="JADGJH010001657">
    <property type="protein sequence ID" value="KAJ3111192.1"/>
    <property type="molecule type" value="Genomic_DNA"/>
</dbReference>
<evidence type="ECO:0000256" key="5">
    <source>
        <dbReference type="ARBA" id="ARBA00023002"/>
    </source>
</evidence>
<dbReference type="GO" id="GO:0050660">
    <property type="term" value="F:flavin adenine dinucleotide binding"/>
    <property type="evidence" value="ECO:0007669"/>
    <property type="project" value="InterPro"/>
</dbReference>
<evidence type="ECO:0000256" key="2">
    <source>
        <dbReference type="ARBA" id="ARBA00022630"/>
    </source>
</evidence>
<dbReference type="PRINTS" id="PR00419">
    <property type="entry name" value="ADXRDTASE"/>
</dbReference>
<proteinExistence type="inferred from homology"/>
<evidence type="ECO:0000313" key="6">
    <source>
        <dbReference type="EMBL" id="KAJ3111192.1"/>
    </source>
</evidence>
<dbReference type="Pfam" id="PF00743">
    <property type="entry name" value="FMO-like"/>
    <property type="match status" value="2"/>
</dbReference>
<evidence type="ECO:0008006" key="8">
    <source>
        <dbReference type="Google" id="ProtNLM"/>
    </source>
</evidence>
<dbReference type="PIRSF" id="PIRSF000332">
    <property type="entry name" value="FMO"/>
    <property type="match status" value="1"/>
</dbReference>
<sequence length="539" mass="61003">MTSLPQQKVGIIGAGLAGLVAARHFLHAGWIVTLFESQAAVGGIWRSSYPFAKLQSPSSVYHLGEFPFPESVDKFATKTQLEDYFSDYADYFGITERIRFNSKVLKIQKRPDGKKGWRLTVEHSNQQYAEDFDFVVSAQGLYSGAPRIPEMKGRETFQGTIVHSSELKEVSMLLKPTTIVLGGNKTALEFLTKRIQDAHPSQQSLLKSYWVFRRAKWLIPQNIFGIIPFRWRVSNRLVTHSWAQWLSLIRAHNQLPDPPKTKVELAAIEKSRYQEIVEREKPVSRLFISAFGYKPADVFLPSFRLSKQCGMDAQTPGFFNLVRSGAIEAIANATIESFNGNTVHLSNRQAIDNVDVVVLATGFSQTMLLPEGVPNSLIENGGIFLYRNVIHPEIEDFAFLGFTACLQITSATSMAAHWLMGVLRGHVKLPSRTAQLKDIQRRRQEVKERCGQQEFGAGQVNHTAYLDQICRDLRISPLRKIRNWVKWGGIWNPLAWVNEILGKYGPADYKFLDIESELDEAVQNIGVEMMVSRIEKLEE</sequence>
<dbReference type="InterPro" id="IPR036188">
    <property type="entry name" value="FAD/NAD-bd_sf"/>
</dbReference>
<evidence type="ECO:0000256" key="1">
    <source>
        <dbReference type="ARBA" id="ARBA00009183"/>
    </source>
</evidence>
<reference evidence="6" key="1">
    <citation type="submission" date="2020-05" db="EMBL/GenBank/DDBJ databases">
        <title>Phylogenomic resolution of chytrid fungi.</title>
        <authorList>
            <person name="Stajich J.E."/>
            <person name="Amses K."/>
            <person name="Simmons R."/>
            <person name="Seto K."/>
            <person name="Myers J."/>
            <person name="Bonds A."/>
            <person name="Quandt C.A."/>
            <person name="Barry K."/>
            <person name="Liu P."/>
            <person name="Grigoriev I."/>
            <person name="Longcore J.E."/>
            <person name="James T.Y."/>
        </authorList>
    </citation>
    <scope>NUCLEOTIDE SEQUENCE</scope>
    <source>
        <strain evidence="6">JEL0513</strain>
    </source>
</reference>
<accession>A0AAD5SUY6</accession>
<dbReference type="GO" id="GO:0004499">
    <property type="term" value="F:N,N-dimethylaniline monooxygenase activity"/>
    <property type="evidence" value="ECO:0007669"/>
    <property type="project" value="InterPro"/>
</dbReference>
<evidence type="ECO:0000256" key="4">
    <source>
        <dbReference type="ARBA" id="ARBA00022857"/>
    </source>
</evidence>
<name>A0AAD5SUY6_9FUNG</name>
<comment type="similarity">
    <text evidence="1">Belongs to the FMO family.</text>
</comment>
<dbReference type="PANTHER" id="PTHR23023">
    <property type="entry name" value="DIMETHYLANILINE MONOOXYGENASE"/>
    <property type="match status" value="1"/>
</dbReference>
<evidence type="ECO:0000256" key="3">
    <source>
        <dbReference type="ARBA" id="ARBA00022827"/>
    </source>
</evidence>
<protein>
    <recommendedName>
        <fullName evidence="8">Flavin-containing monooxygenase</fullName>
    </recommendedName>
</protein>
<dbReference type="InterPro" id="IPR020946">
    <property type="entry name" value="Flavin_mOase-like"/>
</dbReference>
<organism evidence="6 7">
    <name type="scientific">Physocladia obscura</name>
    <dbReference type="NCBI Taxonomy" id="109957"/>
    <lineage>
        <taxon>Eukaryota</taxon>
        <taxon>Fungi</taxon>
        <taxon>Fungi incertae sedis</taxon>
        <taxon>Chytridiomycota</taxon>
        <taxon>Chytridiomycota incertae sedis</taxon>
        <taxon>Chytridiomycetes</taxon>
        <taxon>Chytridiales</taxon>
        <taxon>Chytriomycetaceae</taxon>
        <taxon>Physocladia</taxon>
    </lineage>
</organism>
<gene>
    <name evidence="6" type="ORF">HK100_002775</name>
</gene>
<dbReference type="GO" id="GO:0050661">
    <property type="term" value="F:NADP binding"/>
    <property type="evidence" value="ECO:0007669"/>
    <property type="project" value="InterPro"/>
</dbReference>
<keyword evidence="2" id="KW-0285">Flavoprotein</keyword>
<keyword evidence="3" id="KW-0274">FAD</keyword>
<comment type="caution">
    <text evidence="6">The sequence shown here is derived from an EMBL/GenBank/DDBJ whole genome shotgun (WGS) entry which is preliminary data.</text>
</comment>
<dbReference type="Gene3D" id="3.50.50.60">
    <property type="entry name" value="FAD/NAD(P)-binding domain"/>
    <property type="match status" value="2"/>
</dbReference>
<dbReference type="InterPro" id="IPR000960">
    <property type="entry name" value="Flavin_mOase"/>
</dbReference>